<keyword evidence="4 5" id="KW-0472">Membrane</keyword>
<dbReference type="STRING" id="1759059.ATE48_12125"/>
<feature type="transmembrane region" description="Helical" evidence="5">
    <location>
        <begin position="41"/>
        <end position="58"/>
    </location>
</feature>
<dbReference type="InParanoid" id="A0A1B1AJB0"/>
<comment type="subcellular location">
    <subcellularLocation>
        <location evidence="1">Membrane</location>
        <topology evidence="1">Multi-pass membrane protein</topology>
    </subcellularLocation>
</comment>
<keyword evidence="7" id="KW-1185">Reference proteome</keyword>
<proteinExistence type="predicted"/>
<dbReference type="EMBL" id="CP013244">
    <property type="protein sequence ID" value="ANP46610.1"/>
    <property type="molecule type" value="Genomic_DNA"/>
</dbReference>
<evidence type="ECO:0000256" key="2">
    <source>
        <dbReference type="ARBA" id="ARBA00022692"/>
    </source>
</evidence>
<keyword evidence="3 5" id="KW-1133">Transmembrane helix</keyword>
<evidence type="ECO:0000256" key="1">
    <source>
        <dbReference type="ARBA" id="ARBA00004141"/>
    </source>
</evidence>
<dbReference type="PANTHER" id="PTHR12714:SF24">
    <property type="entry name" value="SLR1182 PROTEIN"/>
    <property type="match status" value="1"/>
</dbReference>
<evidence type="ECO:0000256" key="5">
    <source>
        <dbReference type="SAM" id="Phobius"/>
    </source>
</evidence>
<evidence type="ECO:0000256" key="3">
    <source>
        <dbReference type="ARBA" id="ARBA00022989"/>
    </source>
</evidence>
<accession>A0A1B1AJB0</accession>
<protein>
    <recommendedName>
        <fullName evidence="8">Isoprenylcysteine carboxyl methyltransferase</fullName>
    </recommendedName>
</protein>
<keyword evidence="2 5" id="KW-0812">Transmembrane</keyword>
<sequence length="195" mass="21333">MTPSAFIAAAWIVWLVIWILAAGWSARTASHHDLGAESPSRVLTLSAVVMILASYWPTPQALMWTTTREFGWAMAGLVLLGLGFTWAARLHLGPLWSSTSAPIEDHRIVDTGPYGVVRHPVYAGLLLAVASTAIERGRLEAVAGALVLVAAISLRAKLEERFLRRDLGDEAYANYRRRVPMLIPFAKFAPRASTD</sequence>
<evidence type="ECO:0000313" key="7">
    <source>
        <dbReference type="Proteomes" id="UP000092498"/>
    </source>
</evidence>
<dbReference type="Gene3D" id="1.20.120.1630">
    <property type="match status" value="1"/>
</dbReference>
<evidence type="ECO:0000256" key="4">
    <source>
        <dbReference type="ARBA" id="ARBA00023136"/>
    </source>
</evidence>
<dbReference type="GO" id="GO:0004671">
    <property type="term" value="F:protein C-terminal S-isoprenylcysteine carboxyl O-methyltransferase activity"/>
    <property type="evidence" value="ECO:0007669"/>
    <property type="project" value="InterPro"/>
</dbReference>
<dbReference type="InterPro" id="IPR007269">
    <property type="entry name" value="ICMT_MeTrfase"/>
</dbReference>
<dbReference type="Pfam" id="PF04140">
    <property type="entry name" value="ICMT"/>
    <property type="match status" value="1"/>
</dbReference>
<feature type="transmembrane region" description="Helical" evidence="5">
    <location>
        <begin position="70"/>
        <end position="88"/>
    </location>
</feature>
<dbReference type="Proteomes" id="UP000092498">
    <property type="component" value="Chromosome"/>
</dbReference>
<dbReference type="PANTHER" id="PTHR12714">
    <property type="entry name" value="PROTEIN-S ISOPRENYLCYSTEINE O-METHYLTRANSFERASE"/>
    <property type="match status" value="1"/>
</dbReference>
<reference evidence="6 7" key="1">
    <citation type="submission" date="2015-11" db="EMBL/GenBank/DDBJ databases">
        <title>Whole-Genome Sequence of Candidatus Oderbacter manganicum from the National Park Lower Oder Valley, Germany.</title>
        <authorList>
            <person name="Braun B."/>
            <person name="Liere K."/>
            <person name="Szewzyk U."/>
        </authorList>
    </citation>
    <scope>NUCLEOTIDE SEQUENCE [LARGE SCALE GENOMIC DNA]</scope>
    <source>
        <strain evidence="6 7">OTSz_A_272</strain>
    </source>
</reference>
<dbReference type="GO" id="GO:0016020">
    <property type="term" value="C:membrane"/>
    <property type="evidence" value="ECO:0007669"/>
    <property type="project" value="UniProtKB-SubCell"/>
</dbReference>
<name>A0A1B1AJB0_9PROT</name>
<evidence type="ECO:0000313" key="6">
    <source>
        <dbReference type="EMBL" id="ANP46610.1"/>
    </source>
</evidence>
<dbReference type="RefSeq" id="WP_066771876.1">
    <property type="nucleotide sequence ID" value="NZ_CP013244.1"/>
</dbReference>
<dbReference type="OrthoDB" id="9789029at2"/>
<gene>
    <name evidence="6" type="ORF">ATE48_12125</name>
</gene>
<evidence type="ECO:0008006" key="8">
    <source>
        <dbReference type="Google" id="ProtNLM"/>
    </source>
</evidence>
<dbReference type="AlphaFoldDB" id="A0A1B1AJB0"/>
<organism evidence="6 7">
    <name type="scientific">Candidatus Viadribacter manganicus</name>
    <dbReference type="NCBI Taxonomy" id="1759059"/>
    <lineage>
        <taxon>Bacteria</taxon>
        <taxon>Pseudomonadati</taxon>
        <taxon>Pseudomonadota</taxon>
        <taxon>Alphaproteobacteria</taxon>
        <taxon>Hyphomonadales</taxon>
        <taxon>Hyphomonadaceae</taxon>
        <taxon>Candidatus Viadribacter</taxon>
    </lineage>
</organism>
<dbReference type="KEGG" id="cbot:ATE48_12125"/>